<dbReference type="Proteomes" id="UP000886998">
    <property type="component" value="Unassembled WGS sequence"/>
</dbReference>
<accession>A0A8X6WZE7</accession>
<dbReference type="InterPro" id="IPR013729">
    <property type="entry name" value="MBF1_N"/>
</dbReference>
<dbReference type="CDD" id="cd00093">
    <property type="entry name" value="HTH_XRE"/>
    <property type="match status" value="1"/>
</dbReference>
<proteinExistence type="predicted"/>
<dbReference type="PANTHER" id="PTHR10245">
    <property type="entry name" value="ENDOTHELIAL DIFFERENTIATION-RELATED FACTOR 1 MULTIPROTEIN BRIDGING FACTOR 1"/>
    <property type="match status" value="1"/>
</dbReference>
<evidence type="ECO:0000256" key="2">
    <source>
        <dbReference type="ARBA" id="ARBA00023125"/>
    </source>
</evidence>
<dbReference type="Pfam" id="PF08523">
    <property type="entry name" value="MBF1"/>
    <property type="match status" value="1"/>
</dbReference>
<name>A0A8X6WZE7_9ARAC</name>
<evidence type="ECO:0000313" key="6">
    <source>
        <dbReference type="EMBL" id="GFY43026.1"/>
    </source>
</evidence>
<feature type="region of interest" description="Disordered" evidence="4">
    <location>
        <begin position="1"/>
        <end position="23"/>
    </location>
</feature>
<keyword evidence="2" id="KW-0238">DNA-binding</keyword>
<evidence type="ECO:0000313" key="7">
    <source>
        <dbReference type="Proteomes" id="UP000886998"/>
    </source>
</evidence>
<evidence type="ECO:0000256" key="4">
    <source>
        <dbReference type="SAM" id="MobiDB-lite"/>
    </source>
</evidence>
<dbReference type="PROSITE" id="PS50943">
    <property type="entry name" value="HTH_CROC1"/>
    <property type="match status" value="1"/>
</dbReference>
<evidence type="ECO:0000259" key="5">
    <source>
        <dbReference type="PROSITE" id="PS50943"/>
    </source>
</evidence>
<comment type="caution">
    <text evidence="6">The sequence shown here is derived from an EMBL/GenBank/DDBJ whole genome shotgun (WGS) entry which is preliminary data.</text>
</comment>
<dbReference type="GO" id="GO:0003677">
    <property type="term" value="F:DNA binding"/>
    <property type="evidence" value="ECO:0007669"/>
    <property type="project" value="UniProtKB-KW"/>
</dbReference>
<dbReference type="SUPFAM" id="SSF47413">
    <property type="entry name" value="lambda repressor-like DNA-binding domains"/>
    <property type="match status" value="1"/>
</dbReference>
<dbReference type="InterPro" id="IPR010982">
    <property type="entry name" value="Lambda_DNA-bd_dom_sf"/>
</dbReference>
<dbReference type="Pfam" id="PF01381">
    <property type="entry name" value="HTH_3"/>
    <property type="match status" value="1"/>
</dbReference>
<evidence type="ECO:0000256" key="3">
    <source>
        <dbReference type="ARBA" id="ARBA00023163"/>
    </source>
</evidence>
<keyword evidence="3" id="KW-0804">Transcription</keyword>
<organism evidence="6 7">
    <name type="scientific">Trichonephila inaurata madagascariensis</name>
    <dbReference type="NCBI Taxonomy" id="2747483"/>
    <lineage>
        <taxon>Eukaryota</taxon>
        <taxon>Metazoa</taxon>
        <taxon>Ecdysozoa</taxon>
        <taxon>Arthropoda</taxon>
        <taxon>Chelicerata</taxon>
        <taxon>Arachnida</taxon>
        <taxon>Araneae</taxon>
        <taxon>Araneomorphae</taxon>
        <taxon>Entelegynae</taxon>
        <taxon>Araneoidea</taxon>
        <taxon>Nephilidae</taxon>
        <taxon>Trichonephila</taxon>
        <taxon>Trichonephila inaurata</taxon>
    </lineage>
</organism>
<dbReference type="PANTHER" id="PTHR10245:SF15">
    <property type="entry name" value="ENDOTHELIAL DIFFERENTIATION-RELATED FACTOR 1"/>
    <property type="match status" value="1"/>
</dbReference>
<keyword evidence="7" id="KW-1185">Reference proteome</keyword>
<dbReference type="EMBL" id="BMAV01003432">
    <property type="protein sequence ID" value="GFY43026.1"/>
    <property type="molecule type" value="Genomic_DNA"/>
</dbReference>
<evidence type="ECO:0000256" key="1">
    <source>
        <dbReference type="ARBA" id="ARBA00023015"/>
    </source>
</evidence>
<dbReference type="AlphaFoldDB" id="A0A8X6WZE7"/>
<gene>
    <name evidence="6" type="primary">Edf1</name>
    <name evidence="6" type="ORF">TNIN_254821</name>
</gene>
<reference evidence="6" key="1">
    <citation type="submission" date="2020-08" db="EMBL/GenBank/DDBJ databases">
        <title>Multicomponent nature underlies the extraordinary mechanical properties of spider dragline silk.</title>
        <authorList>
            <person name="Kono N."/>
            <person name="Nakamura H."/>
            <person name="Mori M."/>
            <person name="Yoshida Y."/>
            <person name="Ohtoshi R."/>
            <person name="Malay A.D."/>
            <person name="Moran D.A.P."/>
            <person name="Tomita M."/>
            <person name="Numata K."/>
            <person name="Arakawa K."/>
        </authorList>
    </citation>
    <scope>NUCLEOTIDE SEQUENCE</scope>
</reference>
<dbReference type="OrthoDB" id="10253401at2759"/>
<feature type="domain" description="HTH cro/C1-type" evidence="5">
    <location>
        <begin position="81"/>
        <end position="135"/>
    </location>
</feature>
<dbReference type="SMART" id="SM00530">
    <property type="entry name" value="HTH_XRE"/>
    <property type="match status" value="1"/>
</dbReference>
<protein>
    <submittedName>
        <fullName evidence="6">Endothelial differentiation-related factor 1</fullName>
    </submittedName>
</protein>
<dbReference type="GO" id="GO:0005634">
    <property type="term" value="C:nucleus"/>
    <property type="evidence" value="ECO:0007669"/>
    <property type="project" value="TreeGrafter"/>
</dbReference>
<dbReference type="InterPro" id="IPR001387">
    <property type="entry name" value="Cro/C1-type_HTH"/>
</dbReference>
<sequence>MSEGDWDTVTYLRKKPPKASQMRSQQAINAAQRRGLSIETTKKFNAATNKQHGTSLNTLKLDKETEELHHETISMDVGRLIERGRTSMNLTQKDLASKISEKQQVIGDYEAGRAVPNQNILSKIEKVIGIKLRGKEKGKPLDAKPLKKK</sequence>
<dbReference type="Gene3D" id="1.10.260.40">
    <property type="entry name" value="lambda repressor-like DNA-binding domains"/>
    <property type="match status" value="1"/>
</dbReference>
<keyword evidence="1" id="KW-0805">Transcription regulation</keyword>